<feature type="domain" description="Insertion element IS402-like" evidence="3">
    <location>
        <begin position="7"/>
        <end position="79"/>
    </location>
</feature>
<dbReference type="InterPro" id="IPR002559">
    <property type="entry name" value="Transposase_11"/>
</dbReference>
<keyword evidence="5" id="KW-1185">Reference proteome</keyword>
<sequence length="295" mass="33327">MSRRSVLSDTQWETIQPLLPAQRPWSGRPRRDHRQVVEGIIYRYRCGIAWRDLPADFGPWQTVWKRHRAWAVDGTWDQVLYALLVRADADGDLDWSVAVDSTICRAHQHGTTLERTTGAQWNHKNLRVEPADHALGRSRGGLSTKIHQLVDGHGLPLVILCGPGQGGDSPMLAPLLDALSVARKGPGRPRTRPDMLRGDKAYSSRATRQTLRRRGIKAVIPEPSDQQQHRRNRGSRGGRPVGLDMEAYRGRNVIERGYSDVKQWRGLATRYDKLGLTYRAGAVLRAISQWLNHLV</sequence>
<dbReference type="Proteomes" id="UP000270616">
    <property type="component" value="Unassembled WGS sequence"/>
</dbReference>
<feature type="region of interest" description="Disordered" evidence="1">
    <location>
        <begin position="183"/>
        <end position="208"/>
    </location>
</feature>
<gene>
    <name evidence="4" type="ORF">EDL96_13310</name>
</gene>
<name>A0A3N3ZQC2_9MICC</name>
<dbReference type="RefSeq" id="WP_123826702.1">
    <property type="nucleotide sequence ID" value="NZ_RKMF01000027.1"/>
</dbReference>
<dbReference type="OrthoDB" id="4546548at2"/>
<dbReference type="Pfam" id="PF13340">
    <property type="entry name" value="DUF4096"/>
    <property type="match status" value="1"/>
</dbReference>
<reference evidence="4 5" key="1">
    <citation type="submission" date="2018-10" db="EMBL/GenBank/DDBJ databases">
        <title>Kocuria sp. M5W7-7, whole genome shotgun sequence.</title>
        <authorList>
            <person name="Tuo L."/>
        </authorList>
    </citation>
    <scope>NUCLEOTIDE SEQUENCE [LARGE SCALE GENOMIC DNA]</scope>
    <source>
        <strain evidence="4 5">M5W7-7</strain>
    </source>
</reference>
<feature type="compositionally biased region" description="Basic and acidic residues" evidence="1">
    <location>
        <begin position="191"/>
        <end position="202"/>
    </location>
</feature>
<protein>
    <submittedName>
        <fullName evidence="4">IS5 family transposase</fullName>
    </submittedName>
</protein>
<evidence type="ECO:0000313" key="4">
    <source>
        <dbReference type="EMBL" id="ROZ61465.1"/>
    </source>
</evidence>
<dbReference type="EMBL" id="RKMF01000027">
    <property type="protein sequence ID" value="ROZ61465.1"/>
    <property type="molecule type" value="Genomic_DNA"/>
</dbReference>
<dbReference type="InterPro" id="IPR025161">
    <property type="entry name" value="IS402-like_dom"/>
</dbReference>
<proteinExistence type="predicted"/>
<feature type="domain" description="Transposase IS4-like" evidence="2">
    <location>
        <begin position="97"/>
        <end position="273"/>
    </location>
</feature>
<dbReference type="GO" id="GO:0006313">
    <property type="term" value="P:DNA transposition"/>
    <property type="evidence" value="ECO:0007669"/>
    <property type="project" value="InterPro"/>
</dbReference>
<dbReference type="AlphaFoldDB" id="A0A3N3ZQC2"/>
<dbReference type="Pfam" id="PF01609">
    <property type="entry name" value="DDE_Tnp_1"/>
    <property type="match status" value="1"/>
</dbReference>
<evidence type="ECO:0000313" key="5">
    <source>
        <dbReference type="Proteomes" id="UP000270616"/>
    </source>
</evidence>
<dbReference type="GO" id="GO:0004803">
    <property type="term" value="F:transposase activity"/>
    <property type="evidence" value="ECO:0007669"/>
    <property type="project" value="InterPro"/>
</dbReference>
<evidence type="ECO:0000259" key="2">
    <source>
        <dbReference type="Pfam" id="PF01609"/>
    </source>
</evidence>
<accession>A0A3N3ZQC2</accession>
<dbReference type="GO" id="GO:0003677">
    <property type="term" value="F:DNA binding"/>
    <property type="evidence" value="ECO:0007669"/>
    <property type="project" value="InterPro"/>
</dbReference>
<evidence type="ECO:0000256" key="1">
    <source>
        <dbReference type="SAM" id="MobiDB-lite"/>
    </source>
</evidence>
<evidence type="ECO:0000259" key="3">
    <source>
        <dbReference type="Pfam" id="PF13340"/>
    </source>
</evidence>
<dbReference type="PANTHER" id="PTHR30007">
    <property type="entry name" value="PHP DOMAIN PROTEIN"/>
    <property type="match status" value="1"/>
</dbReference>
<dbReference type="PANTHER" id="PTHR30007:SF1">
    <property type="entry name" value="BLR1914 PROTEIN"/>
    <property type="match status" value="1"/>
</dbReference>
<feature type="region of interest" description="Disordered" evidence="1">
    <location>
        <begin position="221"/>
        <end position="242"/>
    </location>
</feature>
<dbReference type="NCBIfam" id="NF033580">
    <property type="entry name" value="transpos_IS5_3"/>
    <property type="match status" value="1"/>
</dbReference>
<organism evidence="4 5">
    <name type="scientific">Kocuria soli</name>
    <dbReference type="NCBI Taxonomy" id="2485125"/>
    <lineage>
        <taxon>Bacteria</taxon>
        <taxon>Bacillati</taxon>
        <taxon>Actinomycetota</taxon>
        <taxon>Actinomycetes</taxon>
        <taxon>Micrococcales</taxon>
        <taxon>Micrococcaceae</taxon>
        <taxon>Kocuria</taxon>
    </lineage>
</organism>
<comment type="caution">
    <text evidence="4">The sequence shown here is derived from an EMBL/GenBank/DDBJ whole genome shotgun (WGS) entry which is preliminary data.</text>
</comment>